<keyword evidence="1" id="KW-0805">Transcription regulation</keyword>
<feature type="compositionally biased region" description="Polar residues" evidence="5">
    <location>
        <begin position="31"/>
        <end position="50"/>
    </location>
</feature>
<dbReference type="SUPFAM" id="SSF46689">
    <property type="entry name" value="Homeodomain-like"/>
    <property type="match status" value="1"/>
</dbReference>
<dbReference type="PANTHER" id="PTHR30055:SF151">
    <property type="entry name" value="TRANSCRIPTIONAL REGULATORY PROTEIN"/>
    <property type="match status" value="1"/>
</dbReference>
<dbReference type="GO" id="GO:0000976">
    <property type="term" value="F:transcription cis-regulatory region binding"/>
    <property type="evidence" value="ECO:0007669"/>
    <property type="project" value="TreeGrafter"/>
</dbReference>
<dbReference type="InterPro" id="IPR050109">
    <property type="entry name" value="HTH-type_TetR-like_transc_reg"/>
</dbReference>
<evidence type="ECO:0000259" key="6">
    <source>
        <dbReference type="PROSITE" id="PS50977"/>
    </source>
</evidence>
<protein>
    <submittedName>
        <fullName evidence="7">TetR/AcrR family transcriptional regulator</fullName>
    </submittedName>
</protein>
<dbReference type="AlphaFoldDB" id="A0A6P2BSA4"/>
<sequence length="323" mass="34191">MTGILAASVSYRTSPSSASSRRQLVSASCGCSLQSPSRNATTGRDNSSRPSVGLFTPRGPPLASSSLCTYTSALQKRLRLSRTTAGFLTGQHDPVVTCEVGPRRYGTRVPELSDVVSAGGLLKREPRQARSRARLAQILTAADAILAEEGVEALTIRRIADRAAVSVGTLYQFFPDKGSVVDAVAHAYIAEFDTLVEGLISSADGGDWSDPVGRIVDEFVALYRSHPGYVALWSGRHLSPELARADEANNQLIAAGVQRMLAEHAGLAGNDGLELAVQVAVRAADALLQYAFTVSPDGDNAVLAELKTLLRLYLANLTPGTGR</sequence>
<evidence type="ECO:0000313" key="7">
    <source>
        <dbReference type="EMBL" id="TVZ01894.1"/>
    </source>
</evidence>
<dbReference type="GO" id="GO:0003700">
    <property type="term" value="F:DNA-binding transcription factor activity"/>
    <property type="evidence" value="ECO:0007669"/>
    <property type="project" value="TreeGrafter"/>
</dbReference>
<dbReference type="PROSITE" id="PS50977">
    <property type="entry name" value="HTH_TETR_2"/>
    <property type="match status" value="1"/>
</dbReference>
<dbReference type="PANTHER" id="PTHR30055">
    <property type="entry name" value="HTH-TYPE TRANSCRIPTIONAL REGULATOR RUTR"/>
    <property type="match status" value="1"/>
</dbReference>
<dbReference type="InterPro" id="IPR001647">
    <property type="entry name" value="HTH_TetR"/>
</dbReference>
<dbReference type="Pfam" id="PF17928">
    <property type="entry name" value="TetR_C_22"/>
    <property type="match status" value="1"/>
</dbReference>
<accession>A0A6P2BSA4</accession>
<evidence type="ECO:0000256" key="4">
    <source>
        <dbReference type="PROSITE-ProRule" id="PRU00335"/>
    </source>
</evidence>
<name>A0A6P2BSA4_9ACTN</name>
<dbReference type="PRINTS" id="PR00455">
    <property type="entry name" value="HTHTETR"/>
</dbReference>
<dbReference type="OrthoDB" id="9816320at2"/>
<proteinExistence type="predicted"/>
<organism evidence="7 8">
    <name type="scientific">Trebonia kvetii</name>
    <dbReference type="NCBI Taxonomy" id="2480626"/>
    <lineage>
        <taxon>Bacteria</taxon>
        <taxon>Bacillati</taxon>
        <taxon>Actinomycetota</taxon>
        <taxon>Actinomycetes</taxon>
        <taxon>Streptosporangiales</taxon>
        <taxon>Treboniaceae</taxon>
        <taxon>Trebonia</taxon>
    </lineage>
</organism>
<evidence type="ECO:0000256" key="3">
    <source>
        <dbReference type="ARBA" id="ARBA00023163"/>
    </source>
</evidence>
<feature type="domain" description="HTH tetR-type" evidence="6">
    <location>
        <begin position="132"/>
        <end position="192"/>
    </location>
</feature>
<dbReference type="Proteomes" id="UP000460272">
    <property type="component" value="Unassembled WGS sequence"/>
</dbReference>
<evidence type="ECO:0000256" key="1">
    <source>
        <dbReference type="ARBA" id="ARBA00023015"/>
    </source>
</evidence>
<evidence type="ECO:0000256" key="5">
    <source>
        <dbReference type="SAM" id="MobiDB-lite"/>
    </source>
</evidence>
<dbReference type="Pfam" id="PF00440">
    <property type="entry name" value="TetR_N"/>
    <property type="match status" value="1"/>
</dbReference>
<gene>
    <name evidence="7" type="ORF">EAS64_31130</name>
</gene>
<keyword evidence="2 4" id="KW-0238">DNA-binding</keyword>
<dbReference type="EMBL" id="RPFW01000006">
    <property type="protein sequence ID" value="TVZ01894.1"/>
    <property type="molecule type" value="Genomic_DNA"/>
</dbReference>
<dbReference type="InterPro" id="IPR009057">
    <property type="entry name" value="Homeodomain-like_sf"/>
</dbReference>
<feature type="region of interest" description="Disordered" evidence="5">
    <location>
        <begin position="31"/>
        <end position="58"/>
    </location>
</feature>
<reference evidence="7 8" key="1">
    <citation type="submission" date="2018-11" db="EMBL/GenBank/DDBJ databases">
        <title>Trebonia kvetii gen.nov., sp.nov., a novel acidophilic actinobacterium, and proposal of the new actinobacterial family Treboniaceae fam. nov.</title>
        <authorList>
            <person name="Rapoport D."/>
            <person name="Sagova-Mareckova M."/>
            <person name="Sedlacek I."/>
            <person name="Provaznik J."/>
            <person name="Kralova S."/>
            <person name="Pavlinic D."/>
            <person name="Benes V."/>
            <person name="Kopecky J."/>
        </authorList>
    </citation>
    <scope>NUCLEOTIDE SEQUENCE [LARGE SCALE GENOMIC DNA]</scope>
    <source>
        <strain evidence="7 8">15Tr583</strain>
    </source>
</reference>
<keyword evidence="3" id="KW-0804">Transcription</keyword>
<dbReference type="InterPro" id="IPR023772">
    <property type="entry name" value="DNA-bd_HTH_TetR-type_CS"/>
</dbReference>
<dbReference type="InterPro" id="IPR041674">
    <property type="entry name" value="TetR_C_22"/>
</dbReference>
<feature type="DNA-binding region" description="H-T-H motif" evidence="4">
    <location>
        <begin position="155"/>
        <end position="174"/>
    </location>
</feature>
<keyword evidence="8" id="KW-1185">Reference proteome</keyword>
<comment type="caution">
    <text evidence="7">The sequence shown here is derived from an EMBL/GenBank/DDBJ whole genome shotgun (WGS) entry which is preliminary data.</text>
</comment>
<dbReference type="PROSITE" id="PS01081">
    <property type="entry name" value="HTH_TETR_1"/>
    <property type="match status" value="1"/>
</dbReference>
<evidence type="ECO:0000313" key="8">
    <source>
        <dbReference type="Proteomes" id="UP000460272"/>
    </source>
</evidence>
<dbReference type="Gene3D" id="1.10.357.10">
    <property type="entry name" value="Tetracycline Repressor, domain 2"/>
    <property type="match status" value="1"/>
</dbReference>
<evidence type="ECO:0000256" key="2">
    <source>
        <dbReference type="ARBA" id="ARBA00023125"/>
    </source>
</evidence>